<feature type="transmembrane region" description="Helical" evidence="7">
    <location>
        <begin position="217"/>
        <end position="237"/>
    </location>
</feature>
<dbReference type="RefSeq" id="WP_311624092.1">
    <property type="nucleotide sequence ID" value="NZ_JAVRFE010000016.1"/>
</dbReference>
<keyword evidence="3 7" id="KW-0812">Transmembrane</keyword>
<evidence type="ECO:0000313" key="9">
    <source>
        <dbReference type="EMBL" id="MDT0456914.1"/>
    </source>
</evidence>
<feature type="domain" description="EamA" evidence="8">
    <location>
        <begin position="49"/>
        <end position="176"/>
    </location>
</feature>
<feature type="transmembrane region" description="Helical" evidence="7">
    <location>
        <begin position="162"/>
        <end position="180"/>
    </location>
</feature>
<comment type="subcellular location">
    <subcellularLocation>
        <location evidence="1">Membrane</location>
        <topology evidence="1">Multi-pass membrane protein</topology>
    </subcellularLocation>
</comment>
<dbReference type="SUPFAM" id="SSF103481">
    <property type="entry name" value="Multidrug resistance efflux transporter EmrE"/>
    <property type="match status" value="2"/>
</dbReference>
<evidence type="ECO:0000256" key="3">
    <source>
        <dbReference type="ARBA" id="ARBA00022692"/>
    </source>
</evidence>
<feature type="transmembrane region" description="Helical" evidence="7">
    <location>
        <begin position="306"/>
        <end position="324"/>
    </location>
</feature>
<evidence type="ECO:0000256" key="1">
    <source>
        <dbReference type="ARBA" id="ARBA00004141"/>
    </source>
</evidence>
<protein>
    <submittedName>
        <fullName evidence="9">DMT family transporter</fullName>
    </submittedName>
</protein>
<feature type="compositionally biased region" description="Low complexity" evidence="6">
    <location>
        <begin position="18"/>
        <end position="37"/>
    </location>
</feature>
<accession>A0ABU2T8B0</accession>
<feature type="transmembrane region" description="Helical" evidence="7">
    <location>
        <begin position="186"/>
        <end position="205"/>
    </location>
</feature>
<comment type="similarity">
    <text evidence="2">Belongs to the EamA transporter family.</text>
</comment>
<feature type="transmembrane region" description="Helical" evidence="7">
    <location>
        <begin position="131"/>
        <end position="150"/>
    </location>
</feature>
<dbReference type="InterPro" id="IPR000620">
    <property type="entry name" value="EamA_dom"/>
</dbReference>
<evidence type="ECO:0000256" key="6">
    <source>
        <dbReference type="SAM" id="MobiDB-lite"/>
    </source>
</evidence>
<reference evidence="9" key="1">
    <citation type="submission" date="2024-05" db="EMBL/GenBank/DDBJ databases">
        <title>30 novel species of actinomycetes from the DSMZ collection.</title>
        <authorList>
            <person name="Nouioui I."/>
        </authorList>
    </citation>
    <scope>NUCLEOTIDE SEQUENCE</scope>
    <source>
        <strain evidence="9">DSM 41527</strain>
    </source>
</reference>
<feature type="transmembrane region" description="Helical" evidence="7">
    <location>
        <begin position="104"/>
        <end position="125"/>
    </location>
</feature>
<feature type="transmembrane region" description="Helical" evidence="7">
    <location>
        <begin position="283"/>
        <end position="300"/>
    </location>
</feature>
<dbReference type="PANTHER" id="PTHR32322">
    <property type="entry name" value="INNER MEMBRANE TRANSPORTER"/>
    <property type="match status" value="1"/>
</dbReference>
<dbReference type="InterPro" id="IPR050638">
    <property type="entry name" value="AA-Vitamin_Transporters"/>
</dbReference>
<keyword evidence="4 7" id="KW-1133">Transmembrane helix</keyword>
<keyword evidence="10" id="KW-1185">Reference proteome</keyword>
<evidence type="ECO:0000259" key="8">
    <source>
        <dbReference type="Pfam" id="PF00892"/>
    </source>
</evidence>
<sequence length="326" mass="33469">MQPNPTQVAPPSTPPPATSATTSTTTSAAMNTTTAAPRGPGRTDLLARIAFVLVWSSGFISGKLGLRHAAPYTFAALRFALAGAVLLVIALVSRRALPRGRLLAHLAVAGVLVQAVQFSSIYVGMDLGVPSGLAALIIALYPLTASLIAVPVLHERVTRSQCLGLVLGLGGVALAVGEGLHFDAGYLAGLGFVVLALLGISAGTVYQKRFCRGMEPVSGNAVQLLAAAVAALLPALFAEGFDVTFTADYWPVLLWTALINSIVGVGLLYGLLQRHGTSQVSSLFYLVPMVTAGFAALLLGQHLGPLTLGGLVLATAGTLLAGRVRS</sequence>
<feature type="region of interest" description="Disordered" evidence="6">
    <location>
        <begin position="1"/>
        <end position="39"/>
    </location>
</feature>
<proteinExistence type="inferred from homology"/>
<feature type="compositionally biased region" description="Low complexity" evidence="6">
    <location>
        <begin position="1"/>
        <end position="10"/>
    </location>
</feature>
<comment type="caution">
    <text evidence="9">The sequence shown here is derived from an EMBL/GenBank/DDBJ whole genome shotgun (WGS) entry which is preliminary data.</text>
</comment>
<dbReference type="Pfam" id="PF00892">
    <property type="entry name" value="EamA"/>
    <property type="match status" value="2"/>
</dbReference>
<feature type="domain" description="EamA" evidence="8">
    <location>
        <begin position="189"/>
        <end position="321"/>
    </location>
</feature>
<feature type="transmembrane region" description="Helical" evidence="7">
    <location>
        <begin position="72"/>
        <end position="92"/>
    </location>
</feature>
<name>A0ABU2T8B0_9ACTN</name>
<feature type="transmembrane region" description="Helical" evidence="7">
    <location>
        <begin position="249"/>
        <end position="271"/>
    </location>
</feature>
<dbReference type="Proteomes" id="UP001180551">
    <property type="component" value="Unassembled WGS sequence"/>
</dbReference>
<evidence type="ECO:0000256" key="5">
    <source>
        <dbReference type="ARBA" id="ARBA00023136"/>
    </source>
</evidence>
<evidence type="ECO:0000313" key="10">
    <source>
        <dbReference type="Proteomes" id="UP001180551"/>
    </source>
</evidence>
<evidence type="ECO:0000256" key="7">
    <source>
        <dbReference type="SAM" id="Phobius"/>
    </source>
</evidence>
<keyword evidence="5 7" id="KW-0472">Membrane</keyword>
<gene>
    <name evidence="9" type="ORF">RM550_14400</name>
</gene>
<dbReference type="EMBL" id="JAVRFE010000016">
    <property type="protein sequence ID" value="MDT0456914.1"/>
    <property type="molecule type" value="Genomic_DNA"/>
</dbReference>
<organism evidence="9 10">
    <name type="scientific">Streptomyces mooreae</name>
    <dbReference type="NCBI Taxonomy" id="3075523"/>
    <lineage>
        <taxon>Bacteria</taxon>
        <taxon>Bacillati</taxon>
        <taxon>Actinomycetota</taxon>
        <taxon>Actinomycetes</taxon>
        <taxon>Kitasatosporales</taxon>
        <taxon>Streptomycetaceae</taxon>
        <taxon>Streptomyces</taxon>
    </lineage>
</organism>
<dbReference type="PANTHER" id="PTHR32322:SF2">
    <property type="entry name" value="EAMA DOMAIN-CONTAINING PROTEIN"/>
    <property type="match status" value="1"/>
</dbReference>
<dbReference type="InterPro" id="IPR037185">
    <property type="entry name" value="EmrE-like"/>
</dbReference>
<evidence type="ECO:0000256" key="2">
    <source>
        <dbReference type="ARBA" id="ARBA00007362"/>
    </source>
</evidence>
<evidence type="ECO:0000256" key="4">
    <source>
        <dbReference type="ARBA" id="ARBA00022989"/>
    </source>
</evidence>